<evidence type="ECO:0000313" key="7">
    <source>
        <dbReference type="EMBL" id="MDH6181697.1"/>
    </source>
</evidence>
<dbReference type="GO" id="GO:0016874">
    <property type="term" value="F:ligase activity"/>
    <property type="evidence" value="ECO:0007669"/>
    <property type="project" value="UniProtKB-KW"/>
</dbReference>
<feature type="domain" description="O-antigen ligase-related" evidence="6">
    <location>
        <begin position="210"/>
        <end position="354"/>
    </location>
</feature>
<evidence type="ECO:0000256" key="4">
    <source>
        <dbReference type="ARBA" id="ARBA00023136"/>
    </source>
</evidence>
<sequence>MTGQREKLLGAALDFLGAPRFVTALTTAIVGVAVLAFPIRQLSGWAGLIGALSVLVLLAAASLIARWGTLEWRGLLPLSLLVFLGWTAITLVWSQYQWVSLAALIYLLAFTVLAFYVALLRDTIQIVRAFGDVLRLVLGISIGIEILSGVLIDAPIRFLSVQGNLADLGPIQGILGNRNDLGIVAVIALITFGAELATKSVPRGLAIGSLIGAALCVLLTRSPITIGVVIVVAIATGLLYALRRAPAENRRYWQFALLGVLAIGLVLAWVFRSAIITVLGATEELTYRLDVWYRAFELISLHPLEGWGWIGAWRIDLPPFNLFADISPRFETTASGALVDLWLQLGLVGLVIFLALAGLAVTRSWLLASARRSVVYVWPALVLIALLVNALAESSILVEFGWLAFVVCIVKAANQLSWRQAFARLDNSEPNRDG</sequence>
<feature type="transmembrane region" description="Helical" evidence="5">
    <location>
        <begin position="99"/>
        <end position="121"/>
    </location>
</feature>
<keyword evidence="4 5" id="KW-0472">Membrane</keyword>
<name>A0ABT6KR65_9MICO</name>
<keyword evidence="2 5" id="KW-0812">Transmembrane</keyword>
<dbReference type="RefSeq" id="WP_322134004.1">
    <property type="nucleotide sequence ID" value="NZ_CP085036.1"/>
</dbReference>
<dbReference type="PANTHER" id="PTHR37422">
    <property type="entry name" value="TEICHURONIC ACID BIOSYNTHESIS PROTEIN TUAE"/>
    <property type="match status" value="1"/>
</dbReference>
<keyword evidence="3 5" id="KW-1133">Transmembrane helix</keyword>
<evidence type="ECO:0000259" key="6">
    <source>
        <dbReference type="Pfam" id="PF04932"/>
    </source>
</evidence>
<dbReference type="InterPro" id="IPR007016">
    <property type="entry name" value="O-antigen_ligase-rel_domated"/>
</dbReference>
<feature type="transmembrane region" description="Helical" evidence="5">
    <location>
        <begin position="396"/>
        <end position="414"/>
    </location>
</feature>
<evidence type="ECO:0000313" key="8">
    <source>
        <dbReference type="Proteomes" id="UP001160142"/>
    </source>
</evidence>
<feature type="transmembrane region" description="Helical" evidence="5">
    <location>
        <begin position="341"/>
        <end position="361"/>
    </location>
</feature>
<dbReference type="EMBL" id="JARXVQ010000001">
    <property type="protein sequence ID" value="MDH6181697.1"/>
    <property type="molecule type" value="Genomic_DNA"/>
</dbReference>
<feature type="transmembrane region" description="Helical" evidence="5">
    <location>
        <begin position="74"/>
        <end position="93"/>
    </location>
</feature>
<dbReference type="Pfam" id="PF04932">
    <property type="entry name" value="Wzy_C"/>
    <property type="match status" value="1"/>
</dbReference>
<evidence type="ECO:0000256" key="2">
    <source>
        <dbReference type="ARBA" id="ARBA00022692"/>
    </source>
</evidence>
<feature type="transmembrane region" description="Helical" evidence="5">
    <location>
        <begin position="21"/>
        <end position="39"/>
    </location>
</feature>
<dbReference type="InterPro" id="IPR051533">
    <property type="entry name" value="WaaL-like"/>
</dbReference>
<reference evidence="7 8" key="1">
    <citation type="submission" date="2023-04" db="EMBL/GenBank/DDBJ databases">
        <title>Genome Encyclopedia of Bacteria and Archaea VI: Functional Genomics of Type Strains.</title>
        <authorList>
            <person name="Whitman W."/>
        </authorList>
    </citation>
    <scope>NUCLEOTIDE SEQUENCE [LARGE SCALE GENOMIC DNA]</scope>
    <source>
        <strain evidence="7 8">SG_E_30_P1</strain>
    </source>
</reference>
<accession>A0ABT6KR65</accession>
<keyword evidence="8" id="KW-1185">Reference proteome</keyword>
<feature type="transmembrane region" description="Helical" evidence="5">
    <location>
        <begin position="133"/>
        <end position="152"/>
    </location>
</feature>
<comment type="caution">
    <text evidence="7">The sequence shown here is derived from an EMBL/GenBank/DDBJ whole genome shotgun (WGS) entry which is preliminary data.</text>
</comment>
<organism evidence="7 8">
    <name type="scientific">Antiquaquibacter oligotrophicus</name>
    <dbReference type="NCBI Taxonomy" id="2880260"/>
    <lineage>
        <taxon>Bacteria</taxon>
        <taxon>Bacillati</taxon>
        <taxon>Actinomycetota</taxon>
        <taxon>Actinomycetes</taxon>
        <taxon>Micrococcales</taxon>
        <taxon>Microbacteriaceae</taxon>
        <taxon>Antiquaquibacter</taxon>
    </lineage>
</organism>
<dbReference type="Proteomes" id="UP001160142">
    <property type="component" value="Unassembled WGS sequence"/>
</dbReference>
<keyword evidence="7" id="KW-0436">Ligase</keyword>
<proteinExistence type="predicted"/>
<feature type="transmembrane region" description="Helical" evidence="5">
    <location>
        <begin position="255"/>
        <end position="279"/>
    </location>
</feature>
<feature type="transmembrane region" description="Helical" evidence="5">
    <location>
        <begin position="45"/>
        <end position="67"/>
    </location>
</feature>
<comment type="subcellular location">
    <subcellularLocation>
        <location evidence="1">Membrane</location>
        <topology evidence="1">Multi-pass membrane protein</topology>
    </subcellularLocation>
</comment>
<evidence type="ECO:0000256" key="3">
    <source>
        <dbReference type="ARBA" id="ARBA00022989"/>
    </source>
</evidence>
<dbReference type="PANTHER" id="PTHR37422:SF21">
    <property type="entry name" value="EXOQ-LIKE PROTEIN"/>
    <property type="match status" value="1"/>
</dbReference>
<protein>
    <submittedName>
        <fullName evidence="7">O-antigen ligase</fullName>
    </submittedName>
</protein>
<feature type="transmembrane region" description="Helical" evidence="5">
    <location>
        <begin position="373"/>
        <end position="390"/>
    </location>
</feature>
<evidence type="ECO:0000256" key="1">
    <source>
        <dbReference type="ARBA" id="ARBA00004141"/>
    </source>
</evidence>
<gene>
    <name evidence="7" type="ORF">M2152_001879</name>
</gene>
<evidence type="ECO:0000256" key="5">
    <source>
        <dbReference type="SAM" id="Phobius"/>
    </source>
</evidence>
<feature type="transmembrane region" description="Helical" evidence="5">
    <location>
        <begin position="226"/>
        <end position="243"/>
    </location>
</feature>